<proteinExistence type="predicted"/>
<keyword evidence="1" id="KW-1133">Transmembrane helix</keyword>
<evidence type="ECO:0000313" key="2">
    <source>
        <dbReference type="EMBL" id="KXA92265.1"/>
    </source>
</evidence>
<reference evidence="2 3" key="1">
    <citation type="journal article" date="2016" name="Sci. Rep.">
        <title>Metabolic traits of an uncultured archaeal lineage -MSBL1- from brine pools of the Red Sea.</title>
        <authorList>
            <person name="Mwirichia R."/>
            <person name="Alam I."/>
            <person name="Rashid M."/>
            <person name="Vinu M."/>
            <person name="Ba-Alawi W."/>
            <person name="Anthony Kamau A."/>
            <person name="Kamanda Ngugi D."/>
            <person name="Goker M."/>
            <person name="Klenk H.P."/>
            <person name="Bajic V."/>
            <person name="Stingl U."/>
        </authorList>
    </citation>
    <scope>NUCLEOTIDE SEQUENCE [LARGE SCALE GENOMIC DNA]</scope>
    <source>
        <strain evidence="2">SCGC-AAA259E19</strain>
    </source>
</reference>
<accession>A0A133UDM7</accession>
<sequence length="153" mass="17248">MEDNKVIGVAVGVVIVTFLLIGLSAILVQGKEYYENTEVLEPGSQTVQKINLLGGDTVRTETEVSENRSVQFLVMRENKLQYNITTSDMNLTITVPQVTKTVSYRFVLKNPQEQPVRISYLYEVTLMHNFWMGVMWLAIAAILGVAAFFALRE</sequence>
<keyword evidence="1" id="KW-0812">Transmembrane</keyword>
<protein>
    <submittedName>
        <fullName evidence="2">Uncharacterized protein</fullName>
    </submittedName>
</protein>
<name>A0A133UDM7_9EURY</name>
<feature type="transmembrane region" description="Helical" evidence="1">
    <location>
        <begin position="130"/>
        <end position="151"/>
    </location>
</feature>
<dbReference type="AlphaFoldDB" id="A0A133UDM7"/>
<dbReference type="Proteomes" id="UP000070284">
    <property type="component" value="Unassembled WGS sequence"/>
</dbReference>
<keyword evidence="1" id="KW-0472">Membrane</keyword>
<evidence type="ECO:0000256" key="1">
    <source>
        <dbReference type="SAM" id="Phobius"/>
    </source>
</evidence>
<keyword evidence="3" id="KW-1185">Reference proteome</keyword>
<dbReference type="EMBL" id="LHXO01000172">
    <property type="protein sequence ID" value="KXA92265.1"/>
    <property type="molecule type" value="Genomic_DNA"/>
</dbReference>
<organism evidence="2 3">
    <name type="scientific">candidate division MSBL1 archaeon SCGC-AAA259E19</name>
    <dbReference type="NCBI Taxonomy" id="1698264"/>
    <lineage>
        <taxon>Archaea</taxon>
        <taxon>Methanobacteriati</taxon>
        <taxon>Methanobacteriota</taxon>
        <taxon>candidate division MSBL1</taxon>
    </lineage>
</organism>
<evidence type="ECO:0000313" key="3">
    <source>
        <dbReference type="Proteomes" id="UP000070284"/>
    </source>
</evidence>
<comment type="caution">
    <text evidence="2">The sequence shown here is derived from an EMBL/GenBank/DDBJ whole genome shotgun (WGS) entry which is preliminary data.</text>
</comment>
<gene>
    <name evidence="2" type="ORF">AKJ65_07820</name>
</gene>
<feature type="transmembrane region" description="Helical" evidence="1">
    <location>
        <begin position="7"/>
        <end position="28"/>
    </location>
</feature>